<name>A0A6G6WGT3_9ACTN</name>
<dbReference type="CDD" id="cd00082">
    <property type="entry name" value="HisKA"/>
    <property type="match status" value="1"/>
</dbReference>
<keyword evidence="13" id="KW-0472">Membrane</keyword>
<keyword evidence="19" id="KW-1185">Reference proteome</keyword>
<evidence type="ECO:0000256" key="10">
    <source>
        <dbReference type="ARBA" id="ARBA00022840"/>
    </source>
</evidence>
<protein>
    <recommendedName>
        <fullName evidence="14">Sensor-like histidine kinase SenX3</fullName>
        <ecNumber evidence="4">2.7.13.3</ecNumber>
    </recommendedName>
</protein>
<dbReference type="InterPro" id="IPR013767">
    <property type="entry name" value="PAS_fold"/>
</dbReference>
<evidence type="ECO:0000259" key="17">
    <source>
        <dbReference type="PROSITE" id="PS50113"/>
    </source>
</evidence>
<keyword evidence="6" id="KW-0808">Transferase</keyword>
<dbReference type="InterPro" id="IPR003661">
    <property type="entry name" value="HisK_dim/P_dom"/>
</dbReference>
<dbReference type="SUPFAM" id="SSF47384">
    <property type="entry name" value="Homodimeric domain of signal transducing histidine kinase"/>
    <property type="match status" value="1"/>
</dbReference>
<feature type="domain" description="Histidine kinase" evidence="15">
    <location>
        <begin position="275"/>
        <end position="483"/>
    </location>
</feature>
<dbReference type="CDD" id="cd00075">
    <property type="entry name" value="HATPase"/>
    <property type="match status" value="1"/>
</dbReference>
<dbReference type="InterPro" id="IPR001610">
    <property type="entry name" value="PAC"/>
</dbReference>
<keyword evidence="9 18" id="KW-0418">Kinase</keyword>
<dbReference type="SMART" id="SM00388">
    <property type="entry name" value="HisKA"/>
    <property type="match status" value="1"/>
</dbReference>
<dbReference type="SMART" id="SM00387">
    <property type="entry name" value="HATPase_c"/>
    <property type="match status" value="1"/>
</dbReference>
<evidence type="ECO:0000256" key="7">
    <source>
        <dbReference type="ARBA" id="ARBA00022692"/>
    </source>
</evidence>
<dbReference type="CDD" id="cd00130">
    <property type="entry name" value="PAS"/>
    <property type="match status" value="2"/>
</dbReference>
<evidence type="ECO:0000313" key="18">
    <source>
        <dbReference type="EMBL" id="QIG44538.1"/>
    </source>
</evidence>
<dbReference type="PRINTS" id="PR00344">
    <property type="entry name" value="BCTRLSENSOR"/>
</dbReference>
<dbReference type="InterPro" id="IPR050351">
    <property type="entry name" value="BphY/WalK/GraS-like"/>
</dbReference>
<keyword evidence="10" id="KW-0067">ATP-binding</keyword>
<dbReference type="Pfam" id="PF02518">
    <property type="entry name" value="HATPase_c"/>
    <property type="match status" value="1"/>
</dbReference>
<evidence type="ECO:0000259" key="16">
    <source>
        <dbReference type="PROSITE" id="PS50112"/>
    </source>
</evidence>
<evidence type="ECO:0000256" key="12">
    <source>
        <dbReference type="ARBA" id="ARBA00023012"/>
    </source>
</evidence>
<dbReference type="SUPFAM" id="SSF55874">
    <property type="entry name" value="ATPase domain of HSP90 chaperone/DNA topoisomerase II/histidine kinase"/>
    <property type="match status" value="1"/>
</dbReference>
<accession>A0A6G6WGT3</accession>
<evidence type="ECO:0000256" key="4">
    <source>
        <dbReference type="ARBA" id="ARBA00012438"/>
    </source>
</evidence>
<dbReference type="SUPFAM" id="SSF55785">
    <property type="entry name" value="PYP-like sensor domain (PAS domain)"/>
    <property type="match status" value="2"/>
</dbReference>
<dbReference type="Proteomes" id="UP000502996">
    <property type="component" value="Chromosome"/>
</dbReference>
<dbReference type="InterPro" id="IPR036097">
    <property type="entry name" value="HisK_dim/P_sf"/>
</dbReference>
<evidence type="ECO:0000256" key="5">
    <source>
        <dbReference type="ARBA" id="ARBA00022553"/>
    </source>
</evidence>
<keyword evidence="8" id="KW-0547">Nucleotide-binding</keyword>
<evidence type="ECO:0000256" key="3">
    <source>
        <dbReference type="ARBA" id="ARBA00004236"/>
    </source>
</evidence>
<dbReference type="Gene3D" id="3.30.565.10">
    <property type="entry name" value="Histidine kinase-like ATPase, C-terminal domain"/>
    <property type="match status" value="1"/>
</dbReference>
<dbReference type="KEGG" id="nano:G5V58_18685"/>
<dbReference type="SMART" id="SM00091">
    <property type="entry name" value="PAS"/>
    <property type="match status" value="2"/>
</dbReference>
<dbReference type="SMART" id="SM00086">
    <property type="entry name" value="PAC"/>
    <property type="match status" value="2"/>
</dbReference>
<dbReference type="Gene3D" id="1.10.287.130">
    <property type="match status" value="1"/>
</dbReference>
<dbReference type="EMBL" id="CP049257">
    <property type="protein sequence ID" value="QIG44538.1"/>
    <property type="molecule type" value="Genomic_DNA"/>
</dbReference>
<evidence type="ECO:0000256" key="8">
    <source>
        <dbReference type="ARBA" id="ARBA00022741"/>
    </source>
</evidence>
<comment type="subcellular location">
    <subcellularLocation>
        <location evidence="3">Cell membrane</location>
    </subcellularLocation>
    <subcellularLocation>
        <location evidence="2">Membrane</location>
        <topology evidence="2">Multi-pass membrane protein</topology>
    </subcellularLocation>
</comment>
<dbReference type="PANTHER" id="PTHR42878">
    <property type="entry name" value="TWO-COMPONENT HISTIDINE KINASE"/>
    <property type="match status" value="1"/>
</dbReference>
<evidence type="ECO:0000256" key="2">
    <source>
        <dbReference type="ARBA" id="ARBA00004141"/>
    </source>
</evidence>
<keyword evidence="12" id="KW-0902">Two-component regulatory system</keyword>
<dbReference type="PANTHER" id="PTHR42878:SF7">
    <property type="entry name" value="SENSOR HISTIDINE KINASE GLRK"/>
    <property type="match status" value="1"/>
</dbReference>
<dbReference type="AlphaFoldDB" id="A0A6G6WGT3"/>
<evidence type="ECO:0000256" key="11">
    <source>
        <dbReference type="ARBA" id="ARBA00022989"/>
    </source>
</evidence>
<evidence type="ECO:0000256" key="9">
    <source>
        <dbReference type="ARBA" id="ARBA00022777"/>
    </source>
</evidence>
<evidence type="ECO:0000256" key="6">
    <source>
        <dbReference type="ARBA" id="ARBA00022679"/>
    </source>
</evidence>
<dbReference type="GO" id="GO:0030295">
    <property type="term" value="F:protein kinase activator activity"/>
    <property type="evidence" value="ECO:0007669"/>
    <property type="project" value="TreeGrafter"/>
</dbReference>
<dbReference type="Pfam" id="PF13426">
    <property type="entry name" value="PAS_9"/>
    <property type="match status" value="1"/>
</dbReference>
<reference evidence="18 19" key="1">
    <citation type="submission" date="2020-02" db="EMBL/GenBank/DDBJ databases">
        <title>Full genome sequence of Nocardioides sp. R-3366.</title>
        <authorList>
            <person name="Im W.-T."/>
        </authorList>
    </citation>
    <scope>NUCLEOTIDE SEQUENCE [LARGE SCALE GENOMIC DNA]</scope>
    <source>
        <strain evidence="18 19">R-3366</strain>
    </source>
</reference>
<evidence type="ECO:0000256" key="14">
    <source>
        <dbReference type="ARBA" id="ARBA00039401"/>
    </source>
</evidence>
<keyword evidence="7" id="KW-0812">Transmembrane</keyword>
<proteinExistence type="predicted"/>
<evidence type="ECO:0000313" key="19">
    <source>
        <dbReference type="Proteomes" id="UP000502996"/>
    </source>
</evidence>
<dbReference type="InterPro" id="IPR000014">
    <property type="entry name" value="PAS"/>
</dbReference>
<feature type="domain" description="PAS" evidence="16">
    <location>
        <begin position="20"/>
        <end position="71"/>
    </location>
</feature>
<evidence type="ECO:0000256" key="13">
    <source>
        <dbReference type="ARBA" id="ARBA00023136"/>
    </source>
</evidence>
<dbReference type="InterPro" id="IPR004358">
    <property type="entry name" value="Sig_transdc_His_kin-like_C"/>
</dbReference>
<sequence>MTDDNGGGTGVPTRPRTVDAARLIDQVFDYAIIALDSSGTIESWNSGARLLKGYTAQEAIGRSFAMFYPEDDRRAGLPLQLLDEARQKGSVQARGWRIRKDGTRFWADVVITAVHDDEGRLTGFAKVTRDLTAEHTLEQSLRRSEERFRLLVSQVKDYAIIALDASGTIESWNAGAERLKGYTAAEAIGRSFAMFYTEEDRQAGLPLQLLDQAREQGRVEVLGWRVRKDGTRFWCDVVITALHDDHGRLSGFAKVTRDLTERKQLEEAQATFLGTIAHDFRTPITAMKGFTELVRDAPEELREDFLHRIDANADRLMQMMKDLVSYASAKAISTTSRPELFDLAELARDTVESMGTEEELARVVLPQDAVSVNTDRASLERVVTNLVGNALKYSTSGPVVVGVSRTEDRVRLTVSDEGRGIAQHDLDTIFEEFERGSLATEDGGTGLGLTSVRSLIEEQNGHVSIQSVVGQGTIVTVELPAPVRGLVSA</sequence>
<dbReference type="InterPro" id="IPR036890">
    <property type="entry name" value="HATPase_C_sf"/>
</dbReference>
<dbReference type="InterPro" id="IPR003594">
    <property type="entry name" value="HATPase_dom"/>
</dbReference>
<dbReference type="GO" id="GO:0005886">
    <property type="term" value="C:plasma membrane"/>
    <property type="evidence" value="ECO:0007669"/>
    <property type="project" value="UniProtKB-SubCell"/>
</dbReference>
<dbReference type="Pfam" id="PF00512">
    <property type="entry name" value="HisKA"/>
    <property type="match status" value="1"/>
</dbReference>
<dbReference type="Gene3D" id="3.30.450.20">
    <property type="entry name" value="PAS domain"/>
    <property type="match status" value="2"/>
</dbReference>
<dbReference type="InterPro" id="IPR005467">
    <property type="entry name" value="His_kinase_dom"/>
</dbReference>
<organism evidence="18 19">
    <name type="scientific">Nocardioides anomalus</name>
    <dbReference type="NCBI Taxonomy" id="2712223"/>
    <lineage>
        <taxon>Bacteria</taxon>
        <taxon>Bacillati</taxon>
        <taxon>Actinomycetota</taxon>
        <taxon>Actinomycetes</taxon>
        <taxon>Propionibacteriales</taxon>
        <taxon>Nocardioidaceae</taxon>
        <taxon>Nocardioides</taxon>
    </lineage>
</organism>
<dbReference type="GO" id="GO:0007234">
    <property type="term" value="P:osmosensory signaling via phosphorelay pathway"/>
    <property type="evidence" value="ECO:0007669"/>
    <property type="project" value="TreeGrafter"/>
</dbReference>
<evidence type="ECO:0000256" key="1">
    <source>
        <dbReference type="ARBA" id="ARBA00000085"/>
    </source>
</evidence>
<dbReference type="GO" id="GO:0000155">
    <property type="term" value="F:phosphorelay sensor kinase activity"/>
    <property type="evidence" value="ECO:0007669"/>
    <property type="project" value="InterPro"/>
</dbReference>
<gene>
    <name evidence="18" type="ORF">G5V58_18685</name>
</gene>
<feature type="domain" description="PAC" evidence="17">
    <location>
        <begin position="215"/>
        <end position="271"/>
    </location>
</feature>
<dbReference type="PROSITE" id="PS50113">
    <property type="entry name" value="PAC"/>
    <property type="match status" value="2"/>
</dbReference>
<keyword evidence="5" id="KW-0597">Phosphoprotein</keyword>
<comment type="catalytic activity">
    <reaction evidence="1">
        <text>ATP + protein L-histidine = ADP + protein N-phospho-L-histidine.</text>
        <dbReference type="EC" id="2.7.13.3"/>
    </reaction>
</comment>
<feature type="domain" description="PAS" evidence="16">
    <location>
        <begin position="144"/>
        <end position="217"/>
    </location>
</feature>
<dbReference type="GO" id="GO:0000156">
    <property type="term" value="F:phosphorelay response regulator activity"/>
    <property type="evidence" value="ECO:0007669"/>
    <property type="project" value="TreeGrafter"/>
</dbReference>
<dbReference type="GO" id="GO:0006355">
    <property type="term" value="P:regulation of DNA-templated transcription"/>
    <property type="evidence" value="ECO:0007669"/>
    <property type="project" value="InterPro"/>
</dbReference>
<dbReference type="EC" id="2.7.13.3" evidence="4"/>
<dbReference type="PROSITE" id="PS50109">
    <property type="entry name" value="HIS_KIN"/>
    <property type="match status" value="1"/>
</dbReference>
<feature type="domain" description="PAC" evidence="17">
    <location>
        <begin position="89"/>
        <end position="143"/>
    </location>
</feature>
<dbReference type="Pfam" id="PF00989">
    <property type="entry name" value="PAS"/>
    <property type="match status" value="1"/>
</dbReference>
<dbReference type="InterPro" id="IPR035965">
    <property type="entry name" value="PAS-like_dom_sf"/>
</dbReference>
<dbReference type="NCBIfam" id="TIGR00229">
    <property type="entry name" value="sensory_box"/>
    <property type="match status" value="2"/>
</dbReference>
<dbReference type="InterPro" id="IPR000700">
    <property type="entry name" value="PAS-assoc_C"/>
</dbReference>
<keyword evidence="11" id="KW-1133">Transmembrane helix</keyword>
<dbReference type="GO" id="GO:0005524">
    <property type="term" value="F:ATP binding"/>
    <property type="evidence" value="ECO:0007669"/>
    <property type="project" value="UniProtKB-KW"/>
</dbReference>
<dbReference type="PROSITE" id="PS50112">
    <property type="entry name" value="PAS"/>
    <property type="match status" value="2"/>
</dbReference>
<dbReference type="RefSeq" id="WP_165236137.1">
    <property type="nucleotide sequence ID" value="NZ_CP049257.1"/>
</dbReference>
<evidence type="ECO:0000259" key="15">
    <source>
        <dbReference type="PROSITE" id="PS50109"/>
    </source>
</evidence>